<proteinExistence type="predicted"/>
<organism evidence="1 2">
    <name type="scientific">Sphenostylis stenocarpa</name>
    <dbReference type="NCBI Taxonomy" id="92480"/>
    <lineage>
        <taxon>Eukaryota</taxon>
        <taxon>Viridiplantae</taxon>
        <taxon>Streptophyta</taxon>
        <taxon>Embryophyta</taxon>
        <taxon>Tracheophyta</taxon>
        <taxon>Spermatophyta</taxon>
        <taxon>Magnoliopsida</taxon>
        <taxon>eudicotyledons</taxon>
        <taxon>Gunneridae</taxon>
        <taxon>Pentapetalae</taxon>
        <taxon>rosids</taxon>
        <taxon>fabids</taxon>
        <taxon>Fabales</taxon>
        <taxon>Fabaceae</taxon>
        <taxon>Papilionoideae</taxon>
        <taxon>50 kb inversion clade</taxon>
        <taxon>NPAAA clade</taxon>
        <taxon>indigoferoid/millettioid clade</taxon>
        <taxon>Phaseoleae</taxon>
        <taxon>Sphenostylis</taxon>
    </lineage>
</organism>
<evidence type="ECO:0000313" key="1">
    <source>
        <dbReference type="EMBL" id="CAJ1941970.1"/>
    </source>
</evidence>
<accession>A0AA86S7J6</accession>
<dbReference type="Gramene" id="rna-AYBTSS11_LOCUS10593">
    <property type="protein sequence ID" value="CAJ1941970.1"/>
    <property type="gene ID" value="gene-AYBTSS11_LOCUS10593"/>
</dbReference>
<keyword evidence="2" id="KW-1185">Reference proteome</keyword>
<name>A0AA86S7J6_9FABA</name>
<dbReference type="Proteomes" id="UP001189624">
    <property type="component" value="Chromosome 3"/>
</dbReference>
<dbReference type="EMBL" id="OY731400">
    <property type="protein sequence ID" value="CAJ1941970.1"/>
    <property type="molecule type" value="Genomic_DNA"/>
</dbReference>
<evidence type="ECO:0000313" key="2">
    <source>
        <dbReference type="Proteomes" id="UP001189624"/>
    </source>
</evidence>
<dbReference type="AlphaFoldDB" id="A0AA86S7J6"/>
<gene>
    <name evidence="1" type="ORF">AYBTSS11_LOCUS10593</name>
</gene>
<reference evidence="1" key="1">
    <citation type="submission" date="2023-10" db="EMBL/GenBank/DDBJ databases">
        <authorList>
            <person name="Domelevo Entfellner J.-B."/>
        </authorList>
    </citation>
    <scope>NUCLEOTIDE SEQUENCE</scope>
</reference>
<protein>
    <submittedName>
        <fullName evidence="1">Uncharacterized protein</fullName>
    </submittedName>
</protein>
<sequence length="138" mass="15378">MSEYYDDDFVEEREGNSGFHLFPSFVTVLFLRILQVVAEAVECGLLDVFYVLIRVSEIGFSCESSFLSGDLDLNRKVPDTFFETWKEFVSCQVTSSIGCFHSKKCLTADSSTVYSVLVSSETSAASLGNTYKAEDIDV</sequence>